<feature type="region of interest" description="Disordered" evidence="1">
    <location>
        <begin position="1"/>
        <end position="50"/>
    </location>
</feature>
<feature type="region of interest" description="Disordered" evidence="1">
    <location>
        <begin position="110"/>
        <end position="134"/>
    </location>
</feature>
<protein>
    <recommendedName>
        <fullName evidence="2">eCIS core domain-containing protein</fullName>
    </recommendedName>
</protein>
<feature type="domain" description="eCIS core" evidence="2">
    <location>
        <begin position="135"/>
        <end position="212"/>
    </location>
</feature>
<name>A0A679IUL5_VARPD</name>
<proteinExistence type="predicted"/>
<organism evidence="3">
    <name type="scientific">Variovorax paradoxus</name>
    <dbReference type="NCBI Taxonomy" id="34073"/>
    <lineage>
        <taxon>Bacteria</taxon>
        <taxon>Pseudomonadati</taxon>
        <taxon>Pseudomonadota</taxon>
        <taxon>Betaproteobacteria</taxon>
        <taxon>Burkholderiales</taxon>
        <taxon>Comamonadaceae</taxon>
        <taxon>Variovorax</taxon>
    </lineage>
</organism>
<reference evidence="3" key="1">
    <citation type="submission" date="2019-12" db="EMBL/GenBank/DDBJ databases">
        <authorList>
            <person name="Cremers G."/>
        </authorList>
    </citation>
    <scope>NUCLEOTIDE SEQUENCE</scope>
    <source>
        <strain evidence="3">Vvax</strain>
    </source>
</reference>
<evidence type="ECO:0000259" key="2">
    <source>
        <dbReference type="Pfam" id="PF13699"/>
    </source>
</evidence>
<dbReference type="Pfam" id="PF13699">
    <property type="entry name" value="eCIS_core"/>
    <property type="match status" value="1"/>
</dbReference>
<dbReference type="AlphaFoldDB" id="A0A679IUL5"/>
<dbReference type="InterPro" id="IPR025295">
    <property type="entry name" value="eCIS_core_dom"/>
</dbReference>
<evidence type="ECO:0000256" key="1">
    <source>
        <dbReference type="SAM" id="MobiDB-lite"/>
    </source>
</evidence>
<gene>
    <name evidence="3" type="ORF">VVAX_01833</name>
</gene>
<feature type="compositionally biased region" description="Low complexity" evidence="1">
    <location>
        <begin position="35"/>
        <end position="48"/>
    </location>
</feature>
<dbReference type="EMBL" id="LR743507">
    <property type="protein sequence ID" value="CAA2102593.1"/>
    <property type="molecule type" value="Genomic_DNA"/>
</dbReference>
<feature type="compositionally biased region" description="Low complexity" evidence="1">
    <location>
        <begin position="110"/>
        <end position="123"/>
    </location>
</feature>
<dbReference type="RefSeq" id="WP_339089522.1">
    <property type="nucleotide sequence ID" value="NZ_LR743507.1"/>
</dbReference>
<accession>A0A679IUL5</accession>
<sequence length="485" mass="50820">MPDAASATKKPATPHRSAAAMHAKTQVQRRERRIPAASRPAPQRAPAACSCGGGCPRCKAKAAEATQGAHGPAVSRPGDFHEREADAMAARIVAGGRARGASARGVGLQRAARSGAPARAPQGLDSGGLRSASRPLDEATRSFMESGFGADFGAVRVHTGSEAARSATGVHARAYTVGNDIVFGPGEYAPASTSGRRLLAHELAHVVQQSRGEGIFSLQRAPTIEVLPADFIGPPSPTQRRAAVSCPISCCFQRLGTLHAMPLAYTDVRRGPAAAGSALASGIAAELHFMADAHQPAAGNGCHCDEFHMIQIINSTHPYDARGRSDFVDNDPNSAQPFYGTPSGPYLAGQGEHQIPTGFPLPDAGERITSTESIYDIPYRTPGMLGTTSLSWMAETCVSCVKSNAPDRVLGCVTYGFTRNYNGTTHAFDPMVAVSPDCRSFPSQAFATTLRTDRTTTGYDFEAGPDFAECPVGDFPTPSGDTRVA</sequence>
<evidence type="ECO:0000313" key="3">
    <source>
        <dbReference type="EMBL" id="CAA2102593.1"/>
    </source>
</evidence>